<feature type="binding site" evidence="9">
    <location>
        <position position="50"/>
    </location>
    <ligand>
        <name>substrate</name>
    </ligand>
</feature>
<dbReference type="GO" id="GO:0000287">
    <property type="term" value="F:magnesium ion binding"/>
    <property type="evidence" value="ECO:0007669"/>
    <property type="project" value="UniProtKB-UniRule"/>
</dbReference>
<evidence type="ECO:0000256" key="4">
    <source>
        <dbReference type="ARBA" id="ARBA00022741"/>
    </source>
</evidence>
<keyword evidence="3 9" id="KW-0479">Metal-binding</keyword>
<dbReference type="InterPro" id="IPR004472">
    <property type="entry name" value="DTB_synth_BioD"/>
</dbReference>
<dbReference type="OrthoDB" id="9802097at2"/>
<comment type="catalytic activity">
    <reaction evidence="8">
        <text>(7R,8S)-8-amino-7-(carboxyamino)nonanoate + ATP = (4R,5S)-dethiobiotin + ADP + phosphate + H(+)</text>
        <dbReference type="Rhea" id="RHEA:63684"/>
        <dbReference type="ChEBI" id="CHEBI:15378"/>
        <dbReference type="ChEBI" id="CHEBI:30616"/>
        <dbReference type="ChEBI" id="CHEBI:43474"/>
        <dbReference type="ChEBI" id="CHEBI:149470"/>
        <dbReference type="ChEBI" id="CHEBI:149473"/>
        <dbReference type="ChEBI" id="CHEBI:456216"/>
    </reaction>
</comment>
<dbReference type="Gene3D" id="3.40.50.300">
    <property type="entry name" value="P-loop containing nucleotide triphosphate hydrolases"/>
    <property type="match status" value="1"/>
</dbReference>
<reference evidence="10 11" key="1">
    <citation type="submission" date="2017-10" db="EMBL/GenBank/DDBJ databases">
        <title>Genomics of the genus Arcobacter.</title>
        <authorList>
            <person name="Perez-Cataluna A."/>
            <person name="Figueras M.J."/>
        </authorList>
    </citation>
    <scope>NUCLEOTIDE SEQUENCE [LARGE SCALE GENOMIC DNA]</scope>
    <source>
        <strain evidence="10 11">CECT 8987</strain>
    </source>
</reference>
<evidence type="ECO:0000256" key="7">
    <source>
        <dbReference type="ARBA" id="ARBA00022842"/>
    </source>
</evidence>
<dbReference type="Proteomes" id="UP000290657">
    <property type="component" value="Unassembled WGS sequence"/>
</dbReference>
<feature type="binding site" evidence="9">
    <location>
        <position position="122"/>
    </location>
    <ligand>
        <name>Mg(2+)</name>
        <dbReference type="ChEBI" id="CHEBI:18420"/>
    </ligand>
</feature>
<protein>
    <recommendedName>
        <fullName evidence="9">ATP-dependent dethiobiotin synthetase BioD</fullName>
        <ecNumber evidence="9">6.3.3.3</ecNumber>
    </recommendedName>
    <alternativeName>
        <fullName evidence="9">DTB synthetase</fullName>
        <shortName evidence="9">DTBS</shortName>
    </alternativeName>
    <alternativeName>
        <fullName evidence="9">Dethiobiotin synthase</fullName>
    </alternativeName>
</protein>
<evidence type="ECO:0000256" key="2">
    <source>
        <dbReference type="ARBA" id="ARBA00022598"/>
    </source>
</evidence>
<dbReference type="Pfam" id="PF13500">
    <property type="entry name" value="AAA_26"/>
    <property type="match status" value="1"/>
</dbReference>
<dbReference type="NCBIfam" id="TIGR00347">
    <property type="entry name" value="bioD"/>
    <property type="match status" value="1"/>
</dbReference>
<dbReference type="PANTHER" id="PTHR43210">
    <property type="entry name" value="DETHIOBIOTIN SYNTHETASE"/>
    <property type="match status" value="1"/>
</dbReference>
<dbReference type="GO" id="GO:0004141">
    <property type="term" value="F:dethiobiotin synthase activity"/>
    <property type="evidence" value="ECO:0007669"/>
    <property type="project" value="UniProtKB-UniRule"/>
</dbReference>
<keyword evidence="6 9" id="KW-0067">ATP-binding</keyword>
<feature type="binding site" evidence="9">
    <location>
        <position position="64"/>
    </location>
    <ligand>
        <name>Mg(2+)</name>
        <dbReference type="ChEBI" id="CHEBI:18420"/>
    </ligand>
</feature>
<evidence type="ECO:0000256" key="6">
    <source>
        <dbReference type="ARBA" id="ARBA00022840"/>
    </source>
</evidence>
<feature type="active site" evidence="9">
    <location>
        <position position="46"/>
    </location>
</feature>
<dbReference type="InterPro" id="IPR027417">
    <property type="entry name" value="P-loop_NTPase"/>
</dbReference>
<evidence type="ECO:0000313" key="10">
    <source>
        <dbReference type="EMBL" id="RXJ56281.1"/>
    </source>
</evidence>
<dbReference type="GO" id="GO:0005829">
    <property type="term" value="C:cytosol"/>
    <property type="evidence" value="ECO:0007669"/>
    <property type="project" value="TreeGrafter"/>
</dbReference>
<keyword evidence="11" id="KW-1185">Reference proteome</keyword>
<feature type="binding site" evidence="9">
    <location>
        <position position="64"/>
    </location>
    <ligand>
        <name>ATP</name>
        <dbReference type="ChEBI" id="CHEBI:30616"/>
    </ligand>
</feature>
<dbReference type="AlphaFoldDB" id="A0A4Q0XNL2"/>
<dbReference type="PANTHER" id="PTHR43210:SF2">
    <property type="entry name" value="ATP-DEPENDENT DETHIOBIOTIN SYNTHETASE BIOD 2"/>
    <property type="match status" value="1"/>
</dbReference>
<feature type="binding site" evidence="9">
    <location>
        <position position="208"/>
    </location>
    <ligand>
        <name>ATP</name>
        <dbReference type="ChEBI" id="CHEBI:30616"/>
    </ligand>
</feature>
<evidence type="ECO:0000256" key="9">
    <source>
        <dbReference type="HAMAP-Rule" id="MF_00336"/>
    </source>
</evidence>
<keyword evidence="1 9" id="KW-0963">Cytoplasm</keyword>
<dbReference type="SUPFAM" id="SSF52540">
    <property type="entry name" value="P-loop containing nucleoside triphosphate hydrolases"/>
    <property type="match status" value="1"/>
</dbReference>
<evidence type="ECO:0000256" key="1">
    <source>
        <dbReference type="ARBA" id="ARBA00022490"/>
    </source>
</evidence>
<evidence type="ECO:0000256" key="5">
    <source>
        <dbReference type="ARBA" id="ARBA00022756"/>
    </source>
</evidence>
<dbReference type="GO" id="GO:0005524">
    <property type="term" value="F:ATP binding"/>
    <property type="evidence" value="ECO:0007669"/>
    <property type="project" value="UniProtKB-UniRule"/>
</dbReference>
<comment type="function">
    <text evidence="9">Catalyzes a mechanistically unusual reaction, the ATP-dependent insertion of CO2 between the N7 and N8 nitrogen atoms of 7,8-diaminopelargonic acid (DAPA, also called 7,8-diammoniononanoate) to form a ureido ring.</text>
</comment>
<comment type="catalytic activity">
    <reaction evidence="9">
        <text>(7R,8S)-7,8-diammoniononanoate + CO2 + ATP = (4R,5S)-dethiobiotin + ADP + phosphate + 3 H(+)</text>
        <dbReference type="Rhea" id="RHEA:15805"/>
        <dbReference type="ChEBI" id="CHEBI:15378"/>
        <dbReference type="ChEBI" id="CHEBI:16526"/>
        <dbReference type="ChEBI" id="CHEBI:30616"/>
        <dbReference type="ChEBI" id="CHEBI:43474"/>
        <dbReference type="ChEBI" id="CHEBI:149469"/>
        <dbReference type="ChEBI" id="CHEBI:149473"/>
        <dbReference type="ChEBI" id="CHEBI:456216"/>
        <dbReference type="EC" id="6.3.3.3"/>
    </reaction>
</comment>
<accession>A0A4Q0XNL2</accession>
<keyword evidence="5 9" id="KW-0093">Biotin biosynthesis</keyword>
<dbReference type="UniPathway" id="UPA00078">
    <property type="reaction ID" value="UER00161"/>
</dbReference>
<dbReference type="EC" id="6.3.3.3" evidence="9"/>
<dbReference type="HAMAP" id="MF_00336">
    <property type="entry name" value="BioD"/>
    <property type="match status" value="1"/>
</dbReference>
<feature type="binding site" evidence="9">
    <location>
        <begin position="122"/>
        <end position="125"/>
    </location>
    <ligand>
        <name>ATP</name>
        <dbReference type="ChEBI" id="CHEBI:30616"/>
    </ligand>
</feature>
<sequence length="209" mass="23658">MKIEKNIKNNQLLFVTATNTDVGKSYACEQLLRKYAKEGYKVGYIKPIETGVITEPLDGGKLLDVVKELNPEFTLEINDVVPYQFELPAAPFVAKKSTEIDLEYIQSKIALAQKQCEVLIVEGAGGLMVPIEKDFFIIDLIKILQCKAVLIAPSNLGSINDTMLSIQALEAKKIPFEWYINLYKDKESFEEVTLPFYKAYFGDIQYINE</sequence>
<name>A0A4Q0XNL2_9BACT</name>
<comment type="caution">
    <text evidence="10">The sequence shown here is derived from an EMBL/GenBank/DDBJ whole genome shotgun (WGS) entry which is preliminary data.</text>
</comment>
<dbReference type="EMBL" id="PDKN01000006">
    <property type="protein sequence ID" value="RXJ56281.1"/>
    <property type="molecule type" value="Genomic_DNA"/>
</dbReference>
<feature type="binding site" evidence="9">
    <location>
        <position position="25"/>
    </location>
    <ligand>
        <name>Mg(2+)</name>
        <dbReference type="ChEBI" id="CHEBI:18420"/>
    </ligand>
</feature>
<comment type="cofactor">
    <cofactor evidence="9">
        <name>Mg(2+)</name>
        <dbReference type="ChEBI" id="CHEBI:18420"/>
    </cofactor>
</comment>
<comment type="subcellular location">
    <subcellularLocation>
        <location evidence="9">Cytoplasm</location>
    </subcellularLocation>
</comment>
<comment type="subunit">
    <text evidence="9">Homodimer.</text>
</comment>
<comment type="caution">
    <text evidence="9">Lacks conserved residue(s) required for the propagation of feature annotation.</text>
</comment>
<dbReference type="PIRSF" id="PIRSF006755">
    <property type="entry name" value="DTB_synth"/>
    <property type="match status" value="1"/>
</dbReference>
<evidence type="ECO:0000256" key="8">
    <source>
        <dbReference type="ARBA" id="ARBA00047386"/>
    </source>
</evidence>
<comment type="pathway">
    <text evidence="9">Cofactor biosynthesis; biotin biosynthesis; biotin from 7,8-diaminononanoate: step 1/2.</text>
</comment>
<evidence type="ECO:0000313" key="11">
    <source>
        <dbReference type="Proteomes" id="UP000290657"/>
    </source>
</evidence>
<comment type="similarity">
    <text evidence="9">Belongs to the dethiobiotin synthetase family.</text>
</comment>
<keyword evidence="7 9" id="KW-0460">Magnesium</keyword>
<dbReference type="CDD" id="cd03109">
    <property type="entry name" value="DTBS"/>
    <property type="match status" value="1"/>
</dbReference>
<keyword evidence="2 9" id="KW-0436">Ligase</keyword>
<proteinExistence type="inferred from homology"/>
<feature type="binding site" evidence="9">
    <location>
        <begin position="21"/>
        <end position="26"/>
    </location>
    <ligand>
        <name>ATP</name>
        <dbReference type="ChEBI" id="CHEBI:30616"/>
    </ligand>
</feature>
<dbReference type="GO" id="GO:0009102">
    <property type="term" value="P:biotin biosynthetic process"/>
    <property type="evidence" value="ECO:0007669"/>
    <property type="project" value="UniProtKB-UniRule"/>
</dbReference>
<dbReference type="RefSeq" id="WP_128996624.1">
    <property type="nucleotide sequence ID" value="NZ_PDKN01000006.1"/>
</dbReference>
<organism evidence="10 11">
    <name type="scientific">Candidatus Marinarcus aquaticus</name>
    <dbReference type="NCBI Taxonomy" id="2044504"/>
    <lineage>
        <taxon>Bacteria</taxon>
        <taxon>Pseudomonadati</taxon>
        <taxon>Campylobacterota</taxon>
        <taxon>Epsilonproteobacteria</taxon>
        <taxon>Campylobacterales</taxon>
        <taxon>Arcobacteraceae</taxon>
        <taxon>Candidatus Marinarcus</taxon>
    </lineage>
</organism>
<gene>
    <name evidence="9 10" type="primary">bioD</name>
    <name evidence="10" type="ORF">CRV04_09565</name>
</gene>
<evidence type="ECO:0000256" key="3">
    <source>
        <dbReference type="ARBA" id="ARBA00022723"/>
    </source>
</evidence>
<keyword evidence="4 9" id="KW-0547">Nucleotide-binding</keyword>